<name>A0A0F8XTL2_9ZZZZ</name>
<dbReference type="AlphaFoldDB" id="A0A0F8XTL2"/>
<evidence type="ECO:0000313" key="2">
    <source>
        <dbReference type="EMBL" id="KKK64565.1"/>
    </source>
</evidence>
<accession>A0A0F8XTL2</accession>
<feature type="region of interest" description="Disordered" evidence="1">
    <location>
        <begin position="52"/>
        <end position="73"/>
    </location>
</feature>
<protein>
    <submittedName>
        <fullName evidence="2">Uncharacterized protein</fullName>
    </submittedName>
</protein>
<proteinExistence type="predicted"/>
<evidence type="ECO:0000256" key="1">
    <source>
        <dbReference type="SAM" id="MobiDB-lite"/>
    </source>
</evidence>
<gene>
    <name evidence="2" type="ORF">LCGC14_2982910</name>
</gene>
<sequence length="103" mass="11281">MKIIKDRHARSENKVNTGIPEVRYTQEDMRGEQNKGLTMEEFRGELAEEKMGATGGVPNFMPGPADDVPKPITTPTCTETTLKGKACRAYPVTGTDTCIGHAR</sequence>
<organism evidence="2">
    <name type="scientific">marine sediment metagenome</name>
    <dbReference type="NCBI Taxonomy" id="412755"/>
    <lineage>
        <taxon>unclassified sequences</taxon>
        <taxon>metagenomes</taxon>
        <taxon>ecological metagenomes</taxon>
    </lineage>
</organism>
<reference evidence="2" key="1">
    <citation type="journal article" date="2015" name="Nature">
        <title>Complex archaea that bridge the gap between prokaryotes and eukaryotes.</title>
        <authorList>
            <person name="Spang A."/>
            <person name="Saw J.H."/>
            <person name="Jorgensen S.L."/>
            <person name="Zaremba-Niedzwiedzka K."/>
            <person name="Martijn J."/>
            <person name="Lind A.E."/>
            <person name="van Eijk R."/>
            <person name="Schleper C."/>
            <person name="Guy L."/>
            <person name="Ettema T.J."/>
        </authorList>
    </citation>
    <scope>NUCLEOTIDE SEQUENCE</scope>
</reference>
<dbReference type="EMBL" id="LAZR01060967">
    <property type="protein sequence ID" value="KKK64565.1"/>
    <property type="molecule type" value="Genomic_DNA"/>
</dbReference>
<comment type="caution">
    <text evidence="2">The sequence shown here is derived from an EMBL/GenBank/DDBJ whole genome shotgun (WGS) entry which is preliminary data.</text>
</comment>